<keyword evidence="3" id="KW-1185">Reference proteome</keyword>
<dbReference type="Gene3D" id="2.30.30.30">
    <property type="match status" value="1"/>
</dbReference>
<dbReference type="InterPro" id="IPR014722">
    <property type="entry name" value="Rib_uL2_dom2"/>
</dbReference>
<name>A0A2U1LPY1_ARTAN</name>
<dbReference type="Pfam" id="PF23290">
    <property type="entry name" value="KOW5_SPT5"/>
    <property type="match status" value="1"/>
</dbReference>
<evidence type="ECO:0000259" key="1">
    <source>
        <dbReference type="Pfam" id="PF23290"/>
    </source>
</evidence>
<gene>
    <name evidence="2" type="ORF">CTI12_AA466950</name>
</gene>
<dbReference type="Proteomes" id="UP000245207">
    <property type="component" value="Unassembled WGS sequence"/>
</dbReference>
<comment type="caution">
    <text evidence="2">The sequence shown here is derived from an EMBL/GenBank/DDBJ whole genome shotgun (WGS) entry which is preliminary data.</text>
</comment>
<sequence length="298" mass="34363">MATYVAGYINDLFGFFVSSSDIVQPGWLLAYLRSINSTQIQEMQDHLAKIVVFRILAVKISLVEFIIRISLRDVEMRPLNEERVVQVVGDFIGELFVFTKWSLIYDTRKGSCESHVLGLQSFMWNRFRRIARSEVKKDVIRKREIKDLFTTCSFIVRSPPKVQAFTNLLIKVEVETTGGRHIGRGRGRYSLSRTSIKNSVGSWKEYKGWVVDVSGTTVRIKLGSQMKVVTVADTSSAQARKGKDIQGIPWDRLNITRESYRRTKLNNTDFYWLMKFEIRALHPKTISTIETFMLQMAT</sequence>
<proteinExistence type="predicted"/>
<accession>A0A2U1LPY1</accession>
<organism evidence="2 3">
    <name type="scientific">Artemisia annua</name>
    <name type="common">Sweet wormwood</name>
    <dbReference type="NCBI Taxonomy" id="35608"/>
    <lineage>
        <taxon>Eukaryota</taxon>
        <taxon>Viridiplantae</taxon>
        <taxon>Streptophyta</taxon>
        <taxon>Embryophyta</taxon>
        <taxon>Tracheophyta</taxon>
        <taxon>Spermatophyta</taxon>
        <taxon>Magnoliopsida</taxon>
        <taxon>eudicotyledons</taxon>
        <taxon>Gunneridae</taxon>
        <taxon>Pentapetalae</taxon>
        <taxon>asterids</taxon>
        <taxon>campanulids</taxon>
        <taxon>Asterales</taxon>
        <taxon>Asteraceae</taxon>
        <taxon>Asteroideae</taxon>
        <taxon>Anthemideae</taxon>
        <taxon>Artemisiinae</taxon>
        <taxon>Artemisia</taxon>
    </lineage>
</organism>
<evidence type="ECO:0000313" key="2">
    <source>
        <dbReference type="EMBL" id="PWA51055.1"/>
    </source>
</evidence>
<dbReference type="STRING" id="35608.A0A2U1LPY1"/>
<dbReference type="EMBL" id="PKPP01008298">
    <property type="protein sequence ID" value="PWA51055.1"/>
    <property type="molecule type" value="Genomic_DNA"/>
</dbReference>
<dbReference type="AlphaFoldDB" id="A0A2U1LPY1"/>
<reference evidence="2 3" key="1">
    <citation type="journal article" date="2018" name="Mol. Plant">
        <title>The genome of Artemisia annua provides insight into the evolution of Asteraceae family and artemisinin biosynthesis.</title>
        <authorList>
            <person name="Shen Q."/>
            <person name="Zhang L."/>
            <person name="Liao Z."/>
            <person name="Wang S."/>
            <person name="Yan T."/>
            <person name="Shi P."/>
            <person name="Liu M."/>
            <person name="Fu X."/>
            <person name="Pan Q."/>
            <person name="Wang Y."/>
            <person name="Lv Z."/>
            <person name="Lu X."/>
            <person name="Zhang F."/>
            <person name="Jiang W."/>
            <person name="Ma Y."/>
            <person name="Chen M."/>
            <person name="Hao X."/>
            <person name="Li L."/>
            <person name="Tang Y."/>
            <person name="Lv G."/>
            <person name="Zhou Y."/>
            <person name="Sun X."/>
            <person name="Brodelius P.E."/>
            <person name="Rose J.K.C."/>
            <person name="Tang K."/>
        </authorList>
    </citation>
    <scope>NUCLEOTIDE SEQUENCE [LARGE SCALE GENOMIC DNA]</scope>
    <source>
        <strain evidence="3">cv. Huhao1</strain>
        <tissue evidence="2">Leaf</tissue>
    </source>
</reference>
<protein>
    <submittedName>
        <fullName evidence="2">WD40/YVTN repeat-like-containing domain-containing protein</fullName>
    </submittedName>
</protein>
<evidence type="ECO:0000313" key="3">
    <source>
        <dbReference type="Proteomes" id="UP000245207"/>
    </source>
</evidence>
<dbReference type="OrthoDB" id="785207at2759"/>
<dbReference type="InterPro" id="IPR041978">
    <property type="entry name" value="KOW_Spt5_5"/>
</dbReference>
<feature type="domain" description="Spt5 KOW" evidence="1">
    <location>
        <begin position="199"/>
        <end position="232"/>
    </location>
</feature>